<dbReference type="EMBL" id="JACHEB010000007">
    <property type="protein sequence ID" value="MBB5329682.1"/>
    <property type="molecule type" value="Genomic_DNA"/>
</dbReference>
<feature type="domain" description="TonB-dependent transporter Oar-like beta-barrel" evidence="9">
    <location>
        <begin position="254"/>
        <end position="1113"/>
    </location>
</feature>
<feature type="chain" id="PRO_5040896027" description="TonB-dependent transporter Oar-like beta-barrel domain-containing protein" evidence="8">
    <location>
        <begin position="32"/>
        <end position="1139"/>
    </location>
</feature>
<keyword evidence="11" id="KW-1185">Reference proteome</keyword>
<dbReference type="AlphaFoldDB" id="A0A9X0QFW5"/>
<comment type="subcellular location">
    <subcellularLocation>
        <location evidence="1">Cell outer membrane</location>
        <topology evidence="1">Multi-pass membrane protein</topology>
    </subcellularLocation>
</comment>
<evidence type="ECO:0000256" key="1">
    <source>
        <dbReference type="ARBA" id="ARBA00004571"/>
    </source>
</evidence>
<evidence type="ECO:0000256" key="3">
    <source>
        <dbReference type="ARBA" id="ARBA00022452"/>
    </source>
</evidence>
<dbReference type="GO" id="GO:0009279">
    <property type="term" value="C:cell outer membrane"/>
    <property type="evidence" value="ECO:0007669"/>
    <property type="project" value="UniProtKB-SubCell"/>
</dbReference>
<dbReference type="Proteomes" id="UP000535182">
    <property type="component" value="Unassembled WGS sequence"/>
</dbReference>
<accession>A0A9X0QFW5</accession>
<evidence type="ECO:0000256" key="8">
    <source>
        <dbReference type="SAM" id="SignalP"/>
    </source>
</evidence>
<dbReference type="Pfam" id="PF13620">
    <property type="entry name" value="CarboxypepD_reg"/>
    <property type="match status" value="1"/>
</dbReference>
<dbReference type="InterPro" id="IPR039426">
    <property type="entry name" value="TonB-dep_rcpt-like"/>
</dbReference>
<dbReference type="GO" id="GO:0044718">
    <property type="term" value="P:siderophore transmembrane transport"/>
    <property type="evidence" value="ECO:0007669"/>
    <property type="project" value="TreeGrafter"/>
</dbReference>
<evidence type="ECO:0000256" key="6">
    <source>
        <dbReference type="ARBA" id="ARBA00023136"/>
    </source>
</evidence>
<evidence type="ECO:0000256" key="2">
    <source>
        <dbReference type="ARBA" id="ARBA00022448"/>
    </source>
</evidence>
<evidence type="ECO:0000256" key="7">
    <source>
        <dbReference type="ARBA" id="ARBA00023237"/>
    </source>
</evidence>
<dbReference type="InterPro" id="IPR008969">
    <property type="entry name" value="CarboxyPept-like_regulatory"/>
</dbReference>
<comment type="caution">
    <text evidence="10">The sequence shown here is derived from an EMBL/GenBank/DDBJ whole genome shotgun (WGS) entry which is preliminary data.</text>
</comment>
<sequence>MRRLSVTPLQAVLYSLAAILLTILGTSFANAQTYRGGINGTVTDHTGAAIANATVSAIDTATNQTYTTVSTSAGDFSFTNLPISSYTVTISFSGFSTAKYDKVQIEAGSSYVISAKLDLSSTSQTVEITAAAITLDTASDVQTTVLPEVVVQNIPNSGRDFTQLIAQTTGFAGLNTGGGGGDSSVNGTRSNSVNWQIEGTDNNDFWWNIPAVNQGGVSAIAGVIFPIDAIESFNFVTTGSTSLGRNPGGTANLIIKSGTNSLHGSAYYFNHNEFFERQNPFSDVKPASRLQDYGFSVGAPIIHDKFFFFLAGEHQNFLIGALNHATEPSAAYQTAAYSVLDYYGVPHSTVAANLLNGNGTLPGLWPAEALTGGADPENYQATGNLTGHSFNGLIKLDYKLSDKDHISARWFVAQGTQTAPTSSDLTPYFENAPIHVQNYSIIYNRIISPTIANQLSAGVSYFNQVFADSDTGFDPIGLGLNTGVTDPALPGSPHLIIGPTGSGSGLTAGNTGFDPLGPTAPSGRNDITGHLDDDLTWTKGAHQLHFGGEFRQAQVDDFYQTGQRGTIYFDGSQGPWQTANFAPGTLAAQTPCAALATKNQGVAAPDGTPSNVLFLADFLAGCINPSASSIILGNPKRQVFGNSWALYAQDGWQINKKFNLNYGVRYDYAGPVHSNYPNLSIFDPTQPSGLAVAGQDVSNIYPKFWGGVSPRVGFAYQLDDTGNTVLRGGYGYYYDSVYVKSILQNNGIQNISVFGPGLNPAGSNLVVNAQGLNQAIQPGVDIYPTIDVASQNPSPGSQSISTFDKHFRPSDTQIWDLNLQHSITNSVIMQIGYVGSKGTHLMGMFDINAASLGSAYIPCPPAESNADGSCNINTQQETRPFNAQFPNFGVIDQARSNLGSIYHSLQTTLRVQNWHGLTSQLNYTWSHALDYETGLLPYLPQDPTNERAEYGNSDFDVRNTFTGYFSYAVPVFRGPERLTHGWELTSGFSFHGGTPYTVVASSNVSGNGEGADRAVQVLANPNNVSHSIVSGSVQWFDPNAFVDPAIGTYSPTRRGQNHNPGYQDFDLAASKTTAITERVQIKFTANMYNLVNHTNLAPVGFPSTGEGGTIGSTLGPYLGNPTIGPGEPFNTEFALKVLF</sequence>
<dbReference type="RefSeq" id="WP_183978389.1">
    <property type="nucleotide sequence ID" value="NZ_JACHEB010000007.1"/>
</dbReference>
<dbReference type="SUPFAM" id="SSF49464">
    <property type="entry name" value="Carboxypeptidase regulatory domain-like"/>
    <property type="match status" value="1"/>
</dbReference>
<evidence type="ECO:0000256" key="4">
    <source>
        <dbReference type="ARBA" id="ARBA00022692"/>
    </source>
</evidence>
<proteinExistence type="predicted"/>
<keyword evidence="6" id="KW-0472">Membrane</keyword>
<dbReference type="Gene3D" id="2.60.40.1120">
    <property type="entry name" value="Carboxypeptidase-like, regulatory domain"/>
    <property type="match status" value="1"/>
</dbReference>
<dbReference type="GO" id="GO:0015344">
    <property type="term" value="F:siderophore uptake transmembrane transporter activity"/>
    <property type="evidence" value="ECO:0007669"/>
    <property type="project" value="TreeGrafter"/>
</dbReference>
<evidence type="ECO:0000256" key="5">
    <source>
        <dbReference type="ARBA" id="ARBA00022729"/>
    </source>
</evidence>
<dbReference type="Gene3D" id="2.40.170.20">
    <property type="entry name" value="TonB-dependent receptor, beta-barrel domain"/>
    <property type="match status" value="1"/>
</dbReference>
<dbReference type="InterPro" id="IPR057601">
    <property type="entry name" value="Oar-like_b-barrel"/>
</dbReference>
<feature type="signal peptide" evidence="8">
    <location>
        <begin position="1"/>
        <end position="31"/>
    </location>
</feature>
<gene>
    <name evidence="10" type="ORF">HDF14_003304</name>
</gene>
<keyword evidence="5 8" id="KW-0732">Signal</keyword>
<dbReference type="SUPFAM" id="SSF56935">
    <property type="entry name" value="Porins"/>
    <property type="match status" value="1"/>
</dbReference>
<evidence type="ECO:0000313" key="11">
    <source>
        <dbReference type="Proteomes" id="UP000535182"/>
    </source>
</evidence>
<dbReference type="Pfam" id="PF25183">
    <property type="entry name" value="OMP_b-brl_4"/>
    <property type="match status" value="1"/>
</dbReference>
<reference evidence="10 11" key="1">
    <citation type="submission" date="2020-08" db="EMBL/GenBank/DDBJ databases">
        <title>Genomic Encyclopedia of Type Strains, Phase IV (KMG-V): Genome sequencing to study the core and pangenomes of soil and plant-associated prokaryotes.</title>
        <authorList>
            <person name="Whitman W."/>
        </authorList>
    </citation>
    <scope>NUCLEOTIDE SEQUENCE [LARGE SCALE GENOMIC DNA]</scope>
    <source>
        <strain evidence="10 11">X5P2</strain>
    </source>
</reference>
<keyword evidence="7" id="KW-0998">Cell outer membrane</keyword>
<dbReference type="PANTHER" id="PTHR30069:SF29">
    <property type="entry name" value="HEMOGLOBIN AND HEMOGLOBIN-HAPTOGLOBIN-BINDING PROTEIN 1-RELATED"/>
    <property type="match status" value="1"/>
</dbReference>
<keyword evidence="2" id="KW-0813">Transport</keyword>
<keyword evidence="3" id="KW-1134">Transmembrane beta strand</keyword>
<evidence type="ECO:0000313" key="10">
    <source>
        <dbReference type="EMBL" id="MBB5329682.1"/>
    </source>
</evidence>
<name>A0A9X0QFW5_9BACT</name>
<dbReference type="PANTHER" id="PTHR30069">
    <property type="entry name" value="TONB-DEPENDENT OUTER MEMBRANE RECEPTOR"/>
    <property type="match status" value="1"/>
</dbReference>
<evidence type="ECO:0000259" key="9">
    <source>
        <dbReference type="Pfam" id="PF25183"/>
    </source>
</evidence>
<dbReference type="InterPro" id="IPR036942">
    <property type="entry name" value="Beta-barrel_TonB_sf"/>
</dbReference>
<keyword evidence="4" id="KW-0812">Transmembrane</keyword>
<organism evidence="10 11">
    <name type="scientific">Tunturiibacter gelidiferens</name>
    <dbReference type="NCBI Taxonomy" id="3069689"/>
    <lineage>
        <taxon>Bacteria</taxon>
        <taxon>Pseudomonadati</taxon>
        <taxon>Acidobacteriota</taxon>
        <taxon>Terriglobia</taxon>
        <taxon>Terriglobales</taxon>
        <taxon>Acidobacteriaceae</taxon>
        <taxon>Tunturiibacter</taxon>
    </lineage>
</organism>
<protein>
    <recommendedName>
        <fullName evidence="9">TonB-dependent transporter Oar-like beta-barrel domain-containing protein</fullName>
    </recommendedName>
</protein>